<dbReference type="PANTHER" id="PTHR48027">
    <property type="entry name" value="HETEROGENEOUS NUCLEAR RIBONUCLEOPROTEIN 87F-RELATED"/>
    <property type="match status" value="1"/>
</dbReference>
<sequence>MNQDPNQGNSSLFEQLRKMNAEAKEVENIQANMDAVDPLPQQNTETEKRDMDARSIFVGDVEASVKEEDLALLFSECGAIEKVTIKKDRDGNSKGFAYIAFIDPGSVDIAIEKANGYELKGRALKVNHKRTNLPGMRKRQFNQYNMPFGMFGGRNQQPIMIINPSALRGIGMYPRGRGTYRGSFRGGRGRGRGQEMGMMNQNMMPNQNGMMMQQGPSMIQEPVQQQPFFQTPPQQQFQPNPQ</sequence>
<organism evidence="4 5">
    <name type="scientific">Blattamonas nauphoetae</name>
    <dbReference type="NCBI Taxonomy" id="2049346"/>
    <lineage>
        <taxon>Eukaryota</taxon>
        <taxon>Metamonada</taxon>
        <taxon>Preaxostyla</taxon>
        <taxon>Oxymonadida</taxon>
        <taxon>Blattamonas</taxon>
    </lineage>
</organism>
<dbReference type="EMBL" id="JARBJD010000012">
    <property type="protein sequence ID" value="KAK2962096.1"/>
    <property type="molecule type" value="Genomic_DNA"/>
</dbReference>
<dbReference type="InterPro" id="IPR000504">
    <property type="entry name" value="RRM_dom"/>
</dbReference>
<keyword evidence="5" id="KW-1185">Reference proteome</keyword>
<evidence type="ECO:0000256" key="2">
    <source>
        <dbReference type="PROSITE-ProRule" id="PRU00176"/>
    </source>
</evidence>
<dbReference type="SUPFAM" id="SSF54928">
    <property type="entry name" value="RNA-binding domain, RBD"/>
    <property type="match status" value="1"/>
</dbReference>
<feature type="domain" description="RRM" evidence="3">
    <location>
        <begin position="54"/>
        <end position="131"/>
    </location>
</feature>
<reference evidence="4 5" key="1">
    <citation type="journal article" date="2022" name="bioRxiv">
        <title>Genomics of Preaxostyla Flagellates Illuminates Evolutionary Transitions and the Path Towards Mitochondrial Loss.</title>
        <authorList>
            <person name="Novak L.V.F."/>
            <person name="Treitli S.C."/>
            <person name="Pyrih J."/>
            <person name="Halakuc P."/>
            <person name="Pipaliya S.V."/>
            <person name="Vacek V."/>
            <person name="Brzon O."/>
            <person name="Soukal P."/>
            <person name="Eme L."/>
            <person name="Dacks J.B."/>
            <person name="Karnkowska A."/>
            <person name="Elias M."/>
            <person name="Hampl V."/>
        </authorList>
    </citation>
    <scope>NUCLEOTIDE SEQUENCE [LARGE SCALE GENOMIC DNA]</scope>
    <source>
        <strain evidence="4">NAU3</strain>
        <tissue evidence="4">Gut</tissue>
    </source>
</reference>
<dbReference type="InterPro" id="IPR035979">
    <property type="entry name" value="RBD_domain_sf"/>
</dbReference>
<dbReference type="PROSITE" id="PS50102">
    <property type="entry name" value="RRM"/>
    <property type="match status" value="1"/>
</dbReference>
<dbReference type="InterPro" id="IPR052462">
    <property type="entry name" value="SLIRP/GR-RBP-like"/>
</dbReference>
<keyword evidence="1 2" id="KW-0694">RNA-binding</keyword>
<evidence type="ECO:0000313" key="4">
    <source>
        <dbReference type="EMBL" id="KAK2962096.1"/>
    </source>
</evidence>
<accession>A0ABQ9YE99</accession>
<proteinExistence type="predicted"/>
<dbReference type="Proteomes" id="UP001281761">
    <property type="component" value="Unassembled WGS sequence"/>
</dbReference>
<protein>
    <submittedName>
        <fullName evidence="4">Polyadenylate-binding protein</fullName>
    </submittedName>
</protein>
<comment type="caution">
    <text evidence="4">The sequence shown here is derived from an EMBL/GenBank/DDBJ whole genome shotgun (WGS) entry which is preliminary data.</text>
</comment>
<gene>
    <name evidence="4" type="ORF">BLNAU_2756</name>
</gene>
<dbReference type="Gene3D" id="3.30.70.330">
    <property type="match status" value="1"/>
</dbReference>
<dbReference type="InterPro" id="IPR012677">
    <property type="entry name" value="Nucleotide-bd_a/b_plait_sf"/>
</dbReference>
<dbReference type="Pfam" id="PF00076">
    <property type="entry name" value="RRM_1"/>
    <property type="match status" value="1"/>
</dbReference>
<name>A0ABQ9YE99_9EUKA</name>
<evidence type="ECO:0000256" key="1">
    <source>
        <dbReference type="ARBA" id="ARBA00022884"/>
    </source>
</evidence>
<evidence type="ECO:0000259" key="3">
    <source>
        <dbReference type="PROSITE" id="PS50102"/>
    </source>
</evidence>
<evidence type="ECO:0000313" key="5">
    <source>
        <dbReference type="Proteomes" id="UP001281761"/>
    </source>
</evidence>
<dbReference type="SMART" id="SM00360">
    <property type="entry name" value="RRM"/>
    <property type="match status" value="1"/>
</dbReference>